<keyword evidence="3" id="KW-1185">Reference proteome</keyword>
<dbReference type="RefSeq" id="WP_208244844.1">
    <property type="nucleotide sequence ID" value="NZ_JAGEPF010000018.1"/>
</dbReference>
<evidence type="ECO:0000256" key="1">
    <source>
        <dbReference type="SAM" id="MobiDB-lite"/>
    </source>
</evidence>
<reference evidence="2 3" key="1">
    <citation type="submission" date="2021-03" db="EMBL/GenBank/DDBJ databases">
        <title>Actinomadura violae sp. nov., isolated from lichen in Thailand.</title>
        <authorList>
            <person name="Kanchanasin P."/>
            <person name="Saeng-In P."/>
            <person name="Phongsopitanun W."/>
            <person name="Yuki M."/>
            <person name="Kudo T."/>
            <person name="Ohkuma M."/>
            <person name="Tanasupawat S."/>
        </authorList>
    </citation>
    <scope>NUCLEOTIDE SEQUENCE [LARGE SCALE GENOMIC DNA]</scope>
    <source>
        <strain evidence="2 3">LCR2-06</strain>
    </source>
</reference>
<evidence type="ECO:0000313" key="2">
    <source>
        <dbReference type="EMBL" id="MBO2461485.1"/>
    </source>
</evidence>
<feature type="region of interest" description="Disordered" evidence="1">
    <location>
        <begin position="66"/>
        <end position="110"/>
    </location>
</feature>
<dbReference type="EMBL" id="JAGEPF010000018">
    <property type="protein sequence ID" value="MBO2461485.1"/>
    <property type="molecule type" value="Genomic_DNA"/>
</dbReference>
<name>A0ABS3RZN8_9ACTN</name>
<protein>
    <submittedName>
        <fullName evidence="2">Uncharacterized protein</fullName>
    </submittedName>
</protein>
<gene>
    <name evidence="2" type="ORF">J4709_28275</name>
</gene>
<feature type="compositionally biased region" description="Basic and acidic residues" evidence="1">
    <location>
        <begin position="73"/>
        <end position="92"/>
    </location>
</feature>
<dbReference type="Proteomes" id="UP000680206">
    <property type="component" value="Unassembled WGS sequence"/>
</dbReference>
<organism evidence="2 3">
    <name type="scientific">Actinomadura violacea</name>
    <dbReference type="NCBI Taxonomy" id="2819934"/>
    <lineage>
        <taxon>Bacteria</taxon>
        <taxon>Bacillati</taxon>
        <taxon>Actinomycetota</taxon>
        <taxon>Actinomycetes</taxon>
        <taxon>Streptosporangiales</taxon>
        <taxon>Thermomonosporaceae</taxon>
        <taxon>Actinomadura</taxon>
    </lineage>
</organism>
<comment type="caution">
    <text evidence="2">The sequence shown here is derived from an EMBL/GenBank/DDBJ whole genome shotgun (WGS) entry which is preliminary data.</text>
</comment>
<feature type="compositionally biased region" description="Low complexity" evidence="1">
    <location>
        <begin position="100"/>
        <end position="110"/>
    </location>
</feature>
<proteinExistence type="predicted"/>
<evidence type="ECO:0000313" key="3">
    <source>
        <dbReference type="Proteomes" id="UP000680206"/>
    </source>
</evidence>
<accession>A0ABS3RZN8</accession>
<sequence length="110" mass="11834">MHDAASGHASKINNRGLEAQIGYLIEAFGPKGARSVVEDCRRDPLAKNLYPTEALRGNADRDTLCIESLNGQERNDGRRPSGEDRSVDDAVRSEPPPSTPDSAATTTQEA</sequence>